<dbReference type="InterPro" id="IPR011047">
    <property type="entry name" value="Quinoprotein_ADH-like_sf"/>
</dbReference>
<dbReference type="PANTHER" id="PTHR32215:SF0">
    <property type="entry name" value="CILIA- AND FLAGELLA-ASSOCIATED PROTEIN 57"/>
    <property type="match status" value="1"/>
</dbReference>
<dbReference type="EMBL" id="BEGY01000134">
    <property type="protein sequence ID" value="GAX84740.1"/>
    <property type="molecule type" value="Genomic_DNA"/>
</dbReference>
<dbReference type="Proteomes" id="UP000232323">
    <property type="component" value="Unassembled WGS sequence"/>
</dbReference>
<evidence type="ECO:0000256" key="1">
    <source>
        <dbReference type="PROSITE-ProRule" id="PRU00221"/>
    </source>
</evidence>
<dbReference type="PANTHER" id="PTHR32215">
    <property type="entry name" value="CILIA- AND FLAGELLA-ASSOCIATED PROTEIN 57"/>
    <property type="match status" value="1"/>
</dbReference>
<keyword evidence="1" id="KW-0853">WD repeat</keyword>
<feature type="coiled-coil region" evidence="2">
    <location>
        <begin position="723"/>
        <end position="822"/>
    </location>
</feature>
<gene>
    <name evidence="4" type="ORF">CEUSTIGMA_g12162.t1</name>
</gene>
<dbReference type="OrthoDB" id="2013972at2759"/>
<protein>
    <submittedName>
        <fullName evidence="4">Uncharacterized protein</fullName>
    </submittedName>
</protein>
<name>A0A250XPL5_9CHLO</name>
<dbReference type="SMART" id="SM00320">
    <property type="entry name" value="WD40"/>
    <property type="match status" value="5"/>
</dbReference>
<dbReference type="Pfam" id="PF00400">
    <property type="entry name" value="WD40"/>
    <property type="match status" value="1"/>
</dbReference>
<organism evidence="4 5">
    <name type="scientific">Chlamydomonas eustigma</name>
    <dbReference type="NCBI Taxonomy" id="1157962"/>
    <lineage>
        <taxon>Eukaryota</taxon>
        <taxon>Viridiplantae</taxon>
        <taxon>Chlorophyta</taxon>
        <taxon>core chlorophytes</taxon>
        <taxon>Chlorophyceae</taxon>
        <taxon>CS clade</taxon>
        <taxon>Chlamydomonadales</taxon>
        <taxon>Chlamydomonadaceae</taxon>
        <taxon>Chlamydomonas</taxon>
    </lineage>
</organism>
<feature type="region of interest" description="Disordered" evidence="3">
    <location>
        <begin position="1441"/>
        <end position="1470"/>
    </location>
</feature>
<dbReference type="InterPro" id="IPR001680">
    <property type="entry name" value="WD40_rpt"/>
</dbReference>
<dbReference type="Gene3D" id="2.130.10.10">
    <property type="entry name" value="YVTN repeat-like/Quinoprotein amine dehydrogenase"/>
    <property type="match status" value="2"/>
</dbReference>
<dbReference type="SUPFAM" id="SSF50998">
    <property type="entry name" value="Quinoprotein alcohol dehydrogenase-like"/>
    <property type="match status" value="1"/>
</dbReference>
<evidence type="ECO:0000256" key="2">
    <source>
        <dbReference type="SAM" id="Coils"/>
    </source>
</evidence>
<dbReference type="InterPro" id="IPR015943">
    <property type="entry name" value="WD40/YVTN_repeat-like_dom_sf"/>
</dbReference>
<feature type="coiled-coil region" evidence="2">
    <location>
        <begin position="1190"/>
        <end position="1217"/>
    </location>
</feature>
<feature type="region of interest" description="Disordered" evidence="3">
    <location>
        <begin position="1218"/>
        <end position="1335"/>
    </location>
</feature>
<feature type="coiled-coil region" evidence="2">
    <location>
        <begin position="1051"/>
        <end position="1085"/>
    </location>
</feature>
<proteinExistence type="predicted"/>
<dbReference type="InterPro" id="IPR052993">
    <property type="entry name" value="CFA-57"/>
</dbReference>
<feature type="coiled-coil region" evidence="2">
    <location>
        <begin position="946"/>
        <end position="980"/>
    </location>
</feature>
<keyword evidence="2" id="KW-0175">Coiled coil</keyword>
<feature type="compositionally biased region" description="Low complexity" evidence="3">
    <location>
        <begin position="1243"/>
        <end position="1256"/>
    </location>
</feature>
<accession>A0A250XPL5</accession>
<dbReference type="STRING" id="1157962.A0A250XPL5"/>
<feature type="repeat" description="WD" evidence="1">
    <location>
        <begin position="522"/>
        <end position="563"/>
    </location>
</feature>
<evidence type="ECO:0000256" key="3">
    <source>
        <dbReference type="SAM" id="MobiDB-lite"/>
    </source>
</evidence>
<sequence>MENEDVEIELNRTMSKDAAAYGATGCIVTPQFAMGTTGQGANSLVYLENQLMYPVGVLCAMHNPKNNEMSFLHGHEKVRNIVGVALTPNRKYVACTEDVEDSESQQVSVYSLQTGKRIRTLTTDPTQVLSIKVTCMSFSENSKYLLVQHNAPDHALIIWRWYSGKMLCCMINSLPLLKSAFSASNSVMLATLASNSCHLHRLDVESGNVRTMQVANVSDYGKEQYTGMCWLVGNFLAMITSQGRVQVNQDNQVLGTMLTEEGDYLTCITPRLRGFVVSGMRGVLYFFDPPDPDKAAKKSSNRDVYILAKKVPLEFPGSLLVTKLLAPPTSGEEFLPRNAAVDVAVGGGDDVLAILTAGGEILTLDLAIVHDEGNEKKEEYTGQEQEEDQKGPFQMLSGGFSSASIVTMDALNFPPLLVTGSSDRMVRMYNYQARKSILAQCLEEEVLSCSLHPSGSQLLVGMHDKLRLFNVALDELTMRAEFAVKKCNLAKYSNGGAVFAAVGRTNVIVVHHAYSLQQLGQLKGHVSAVTSLQYSSDDRVLVSTGAGGAVYFWDLTKFTRIIDMEHVDKRLIFSSSAFLTRNVGAIVRTHDGRIQHVQDGRVEYEVEGCKGGQIAPLALLGDDAVLLAATDKGSVKSIPWPTDFPLPAGESKQLSAQDAGGSEYRLHARTSWGMTAMILIHNKGLLFTANSDGTVLVSQVAMVIHGELLEAAENSNAPSIHYVTIAEERLQAMNAKRNELMAMLATVRSDCEYQAMRQSQALRDVISKLEAELSEVSQKLEISQMEVTDLVAGAQTKERTLVKELESAHMAAAEELENMYEKRLAFEAERLKHMVNSKDDMQFRNEERIVKLKASHYEEMQAMSEQYEIRIKELTVALSEVKFQNEHMDQFYNEMVMQTEVDFDENTDRLEKKMDEATSEGAYREEKLKVENHLFKRSNLRLKGDLAIEKKKMDRLLRDNTTLRDNISGQQETIRKLKEEMEERDAVMSENYATIQHLRGMIQDLEKHKYVLGYKVESYQNELIPKAQQAAKLAAEAVAHDKELAAELATIKDLRKEISDKDRYIRSLKTEINDIKVTMRRQQERLRLFSFDVSNVMQASDDRKEGENKKSQRQALLEGLYKKYAMGEGGKSNHQVEQELTRHLHMSELRSVIMEHRLEDAIKLSQQSQRVAVHENVQLLQELQVSQHDGKEVSRKLDLAIAELKELQARYRILEARSKDGAQGGTSSGLSPDEDSSNSRVHSSSLASGSRSLAGRVPPSRPTSAAYPLNRSSWAASGTGGGGGSSRGTRPPSAATAYSSGGGSSSATRSRDRPMSASPVSFRSKGATASGNMARGSPTRVLHELIGNERDRVTELMTQLQATAEELEKQRVVAFAASNALRIASAGGGGGFGGGETLYEVDEEEDELGEGANGLATTTNSGRDSGAAQVVDILRRRELTNNEAAKTARPNSAYMGSKKNSSGGPIAFSAPVRRRPTSAAGMGMRAYINGNLKNWRELS</sequence>
<evidence type="ECO:0000313" key="4">
    <source>
        <dbReference type="EMBL" id="GAX84740.1"/>
    </source>
</evidence>
<reference evidence="4 5" key="1">
    <citation type="submission" date="2017-08" db="EMBL/GenBank/DDBJ databases">
        <title>Acidophilic green algal genome provides insights into adaptation to an acidic environment.</title>
        <authorList>
            <person name="Hirooka S."/>
            <person name="Hirose Y."/>
            <person name="Kanesaki Y."/>
            <person name="Higuchi S."/>
            <person name="Fujiwara T."/>
            <person name="Onuma R."/>
            <person name="Era A."/>
            <person name="Ohbayashi R."/>
            <person name="Uzuka A."/>
            <person name="Nozaki H."/>
            <person name="Yoshikawa H."/>
            <person name="Miyagishima S.Y."/>
        </authorList>
    </citation>
    <scope>NUCLEOTIDE SEQUENCE [LARGE SCALE GENOMIC DNA]</scope>
    <source>
        <strain evidence="4 5">NIES-2499</strain>
    </source>
</reference>
<dbReference type="PROSITE" id="PS50294">
    <property type="entry name" value="WD_REPEATS_REGION"/>
    <property type="match status" value="1"/>
</dbReference>
<evidence type="ECO:0000313" key="5">
    <source>
        <dbReference type="Proteomes" id="UP000232323"/>
    </source>
</evidence>
<dbReference type="PROSITE" id="PS50082">
    <property type="entry name" value="WD_REPEATS_2"/>
    <property type="match status" value="1"/>
</dbReference>
<feature type="compositionally biased region" description="Low complexity" evidence="3">
    <location>
        <begin position="1287"/>
        <end position="1299"/>
    </location>
</feature>
<comment type="caution">
    <text evidence="4">The sequence shown here is derived from an EMBL/GenBank/DDBJ whole genome shotgun (WGS) entry which is preliminary data.</text>
</comment>
<keyword evidence="5" id="KW-1185">Reference proteome</keyword>